<gene>
    <name evidence="1" type="ORF">GBZ26_19320</name>
</gene>
<keyword evidence="2" id="KW-1185">Reference proteome</keyword>
<evidence type="ECO:0000313" key="1">
    <source>
        <dbReference type="EMBL" id="NUB21335.1"/>
    </source>
</evidence>
<reference evidence="1 2" key="1">
    <citation type="submission" date="2019-10" db="EMBL/GenBank/DDBJ databases">
        <title>Genome sequence of Azospirillum formosense CC-Nfb-7.</title>
        <authorList>
            <person name="Ambrosini A."/>
            <person name="Sant'Anna F.H."/>
            <person name="Cassan F.D."/>
            <person name="Souza E.M."/>
            <person name="Passaglia L.M.P."/>
        </authorList>
    </citation>
    <scope>NUCLEOTIDE SEQUENCE [LARGE SCALE GENOMIC DNA]</scope>
    <source>
        <strain evidence="1 2">CC-NFb-7</strain>
    </source>
</reference>
<accession>A0ABX2L4D7</accession>
<dbReference type="InterPro" id="IPR019027">
    <property type="entry name" value="Pilus_biogenesis_CpaD-related"/>
</dbReference>
<organism evidence="1 2">
    <name type="scientific">Azospirillum formosense</name>
    <dbReference type="NCBI Taxonomy" id="861533"/>
    <lineage>
        <taxon>Bacteria</taxon>
        <taxon>Pseudomonadati</taxon>
        <taxon>Pseudomonadota</taxon>
        <taxon>Alphaproteobacteria</taxon>
        <taxon>Rhodospirillales</taxon>
        <taxon>Azospirillaceae</taxon>
        <taxon>Azospirillum</taxon>
    </lineage>
</organism>
<dbReference type="EMBL" id="WHOR01000164">
    <property type="protein sequence ID" value="NUB21335.1"/>
    <property type="molecule type" value="Genomic_DNA"/>
</dbReference>
<dbReference type="Pfam" id="PF09476">
    <property type="entry name" value="Pilus_CpaD"/>
    <property type="match status" value="1"/>
</dbReference>
<dbReference type="Proteomes" id="UP000639419">
    <property type="component" value="Unassembled WGS sequence"/>
</dbReference>
<protein>
    <submittedName>
        <fullName evidence="1">Pilus assembly protein CpaD</fullName>
    </submittedName>
</protein>
<name>A0ABX2L4D7_9PROT</name>
<comment type="caution">
    <text evidence="1">The sequence shown here is derived from an EMBL/GenBank/DDBJ whole genome shotgun (WGS) entry which is preliminary data.</text>
</comment>
<sequence length="240" mass="25005">MTPFAEHSAMSRAMLPRAMLPRAMRTPMLLLPLLTGLLGGCAVPQTPPPMPNAQTPAVKALSNAVPFAIDPRSGAIAAEERARVVRTVAGLGRDTTPHVTVTGPLLAAPAQAATVSLLGGAGVPAENVTFAPDQSGAPALQVTSYIALAPDCQAWSDIYSGWYQNSPTAALGCSNQRNLALMLADPRDLVQGRETVPADGQRMAGAVQRYRADKVKPFVKGNTSSAFLLAPALNGSQEDQ</sequence>
<proteinExistence type="predicted"/>
<evidence type="ECO:0000313" key="2">
    <source>
        <dbReference type="Proteomes" id="UP000639419"/>
    </source>
</evidence>